<comment type="caution">
    <text evidence="2">The sequence shown here is derived from an EMBL/GenBank/DDBJ whole genome shotgun (WGS) entry which is preliminary data.</text>
</comment>
<protein>
    <submittedName>
        <fullName evidence="2">DUF4258 domain-containing protein</fullName>
    </submittedName>
</protein>
<sequence>MEILRRFGYYFIGLAIGIVIVAFIFREKGTEFCYAPNCRVLKDIRNKTIVYENEAQKNLEEYTIDTTGIKTSVFTDGDVIFSKSNTHLDSCKTYTVEGSLKTGKVEVFVKNCDSIVRISSITPIP</sequence>
<organism evidence="2 3">
    <name type="scientific">Sinomicrobium pectinilyticum</name>
    <dbReference type="NCBI Taxonomy" id="1084421"/>
    <lineage>
        <taxon>Bacteria</taxon>
        <taxon>Pseudomonadati</taxon>
        <taxon>Bacteroidota</taxon>
        <taxon>Flavobacteriia</taxon>
        <taxon>Flavobacteriales</taxon>
        <taxon>Flavobacteriaceae</taxon>
        <taxon>Sinomicrobium</taxon>
    </lineage>
</organism>
<accession>A0A3N0EPU5</accession>
<keyword evidence="1" id="KW-0812">Transmembrane</keyword>
<dbReference type="EMBL" id="RJTM01000035">
    <property type="protein sequence ID" value="RNL89853.1"/>
    <property type="molecule type" value="Genomic_DNA"/>
</dbReference>
<keyword evidence="1" id="KW-1133">Transmembrane helix</keyword>
<evidence type="ECO:0000313" key="3">
    <source>
        <dbReference type="Proteomes" id="UP000267469"/>
    </source>
</evidence>
<dbReference type="AlphaFoldDB" id="A0A3N0EPU5"/>
<proteinExistence type="predicted"/>
<feature type="transmembrane region" description="Helical" evidence="1">
    <location>
        <begin position="7"/>
        <end position="25"/>
    </location>
</feature>
<gene>
    <name evidence="2" type="ORF">ED312_06960</name>
</gene>
<evidence type="ECO:0000313" key="2">
    <source>
        <dbReference type="EMBL" id="RNL89853.1"/>
    </source>
</evidence>
<reference evidence="2 3" key="1">
    <citation type="submission" date="2018-10" db="EMBL/GenBank/DDBJ databases">
        <title>Sinomicrobium pectinilyticum sp. nov., a pectinase-producing bacterium isolated from alkaline and saline soil, and emended description of the genus Sinomicrobium.</title>
        <authorList>
            <person name="Cheng B."/>
            <person name="Li C."/>
            <person name="Lai Q."/>
            <person name="Du M."/>
            <person name="Shao Z."/>
            <person name="Xu P."/>
            <person name="Yang C."/>
        </authorList>
    </citation>
    <scope>NUCLEOTIDE SEQUENCE [LARGE SCALE GENOMIC DNA]</scope>
    <source>
        <strain evidence="2 3">5DNS001</strain>
    </source>
</reference>
<keyword evidence="1" id="KW-0472">Membrane</keyword>
<keyword evidence="3" id="KW-1185">Reference proteome</keyword>
<dbReference type="Proteomes" id="UP000267469">
    <property type="component" value="Unassembled WGS sequence"/>
</dbReference>
<evidence type="ECO:0000256" key="1">
    <source>
        <dbReference type="SAM" id="Phobius"/>
    </source>
</evidence>
<name>A0A3N0EPU5_SINP1</name>
<dbReference type="RefSeq" id="WP_123215290.1">
    <property type="nucleotide sequence ID" value="NZ_RJTM01000035.1"/>
</dbReference>
<dbReference type="OrthoDB" id="1466970at2"/>